<dbReference type="GO" id="GO:0006357">
    <property type="term" value="P:regulation of transcription by RNA polymerase II"/>
    <property type="evidence" value="ECO:0007669"/>
    <property type="project" value="TreeGrafter"/>
</dbReference>
<feature type="non-terminal residue" evidence="3">
    <location>
        <position position="133"/>
    </location>
</feature>
<protein>
    <submittedName>
        <fullName evidence="3">ADF1 factor</fullName>
    </submittedName>
</protein>
<dbReference type="GO" id="GO:0005634">
    <property type="term" value="C:nucleus"/>
    <property type="evidence" value="ECO:0007669"/>
    <property type="project" value="TreeGrafter"/>
</dbReference>
<name>A0A836K4K6_9HYME</name>
<dbReference type="PANTHER" id="PTHR12243:SF67">
    <property type="entry name" value="COREPRESSOR OF PANGOLIN, ISOFORM A-RELATED"/>
    <property type="match status" value="1"/>
</dbReference>
<dbReference type="InterPro" id="IPR039353">
    <property type="entry name" value="TF_Adf1"/>
</dbReference>
<evidence type="ECO:0000313" key="2">
    <source>
        <dbReference type="EMBL" id="KAG5345378.1"/>
    </source>
</evidence>
<proteinExistence type="predicted"/>
<evidence type="ECO:0000313" key="3">
    <source>
        <dbReference type="EMBL" id="KAG5347356.1"/>
    </source>
</evidence>
<reference evidence="3" key="1">
    <citation type="submission" date="2020-03" db="EMBL/GenBank/DDBJ databases">
        <title>Relaxed selection underlies rapid genomic changes in the transitions from sociality to social parasitism in ants.</title>
        <authorList>
            <person name="Bi X."/>
        </authorList>
    </citation>
    <scope>NUCLEOTIDE SEQUENCE</scope>
    <source>
        <strain evidence="3">BGI-DK2014a</strain>
        <tissue evidence="3">Whole body</tissue>
    </source>
</reference>
<dbReference type="EMBL" id="JAANIC010002316">
    <property type="protein sequence ID" value="KAG5345378.1"/>
    <property type="molecule type" value="Genomic_DNA"/>
</dbReference>
<dbReference type="Proteomes" id="UP000669903">
    <property type="component" value="Unassembled WGS sequence"/>
</dbReference>
<organism evidence="3 4">
    <name type="scientific">Acromyrmex charruanus</name>
    <dbReference type="NCBI Taxonomy" id="2715315"/>
    <lineage>
        <taxon>Eukaryota</taxon>
        <taxon>Metazoa</taxon>
        <taxon>Ecdysozoa</taxon>
        <taxon>Arthropoda</taxon>
        <taxon>Hexapoda</taxon>
        <taxon>Insecta</taxon>
        <taxon>Pterygota</taxon>
        <taxon>Neoptera</taxon>
        <taxon>Endopterygota</taxon>
        <taxon>Hymenoptera</taxon>
        <taxon>Apocrita</taxon>
        <taxon>Aculeata</taxon>
        <taxon>Formicoidea</taxon>
        <taxon>Formicidae</taxon>
        <taxon>Myrmicinae</taxon>
        <taxon>Acromyrmex</taxon>
    </lineage>
</organism>
<accession>A0A836K4K6</accession>
<dbReference type="GO" id="GO:0005667">
    <property type="term" value="C:transcription regulator complex"/>
    <property type="evidence" value="ECO:0007669"/>
    <property type="project" value="TreeGrafter"/>
</dbReference>
<dbReference type="InterPro" id="IPR006578">
    <property type="entry name" value="MADF-dom"/>
</dbReference>
<evidence type="ECO:0000313" key="4">
    <source>
        <dbReference type="Proteomes" id="UP000669903"/>
    </source>
</evidence>
<gene>
    <name evidence="3" type="primary">Adf1_1</name>
    <name evidence="2" type="synonym">Adf1_0</name>
    <name evidence="2" type="ORF">G6Z76_0004100</name>
    <name evidence="3" type="ORF">G6Z76_0004725</name>
</gene>
<feature type="non-terminal residue" evidence="3">
    <location>
        <position position="1"/>
    </location>
</feature>
<dbReference type="Pfam" id="PF10545">
    <property type="entry name" value="MADF_DNA_bdg"/>
    <property type="match status" value="1"/>
</dbReference>
<keyword evidence="4" id="KW-1185">Reference proteome</keyword>
<dbReference type="AlphaFoldDB" id="A0A836K4K6"/>
<dbReference type="PANTHER" id="PTHR12243">
    <property type="entry name" value="MADF DOMAIN TRANSCRIPTION FACTOR"/>
    <property type="match status" value="1"/>
</dbReference>
<dbReference type="PROSITE" id="PS51029">
    <property type="entry name" value="MADF"/>
    <property type="match status" value="1"/>
</dbReference>
<feature type="domain" description="MADF" evidence="1">
    <location>
        <begin position="39"/>
        <end position="130"/>
    </location>
</feature>
<evidence type="ECO:0000259" key="1">
    <source>
        <dbReference type="PROSITE" id="PS51029"/>
    </source>
</evidence>
<comment type="caution">
    <text evidence="3">The sequence shown here is derived from an EMBL/GenBank/DDBJ whole genome shotgun (WGS) entry which is preliminary data.</text>
</comment>
<dbReference type="EMBL" id="JAANIC010000826">
    <property type="protein sequence ID" value="KAG5347356.1"/>
    <property type="molecule type" value="Genomic_DNA"/>
</dbReference>
<sequence>MFDHMDYCHDIEMSENEGDENLNAGELTLDDEERTFDDLLINVVKSYPHLYDTSCKDYRDVIKKENSWVEISKVLNTSAGVCCNRWTRLRESFSKEKKKRQNETRSGSGASKRRGFIYFESMKFIDKFVKSRK</sequence>
<dbReference type="SMART" id="SM00595">
    <property type="entry name" value="MADF"/>
    <property type="match status" value="1"/>
</dbReference>